<keyword evidence="8" id="KW-0472">Membrane</keyword>
<dbReference type="InterPro" id="IPR005467">
    <property type="entry name" value="His_kinase_dom"/>
</dbReference>
<dbReference type="SMART" id="SM00387">
    <property type="entry name" value="HATPase_c"/>
    <property type="match status" value="1"/>
</dbReference>
<dbReference type="Gene3D" id="3.30.565.10">
    <property type="entry name" value="Histidine kinase-like ATPase, C-terminal domain"/>
    <property type="match status" value="1"/>
</dbReference>
<dbReference type="PROSITE" id="PS50110">
    <property type="entry name" value="RESPONSE_REGULATORY"/>
    <property type="match status" value="1"/>
</dbReference>
<dbReference type="PANTHER" id="PTHR43047:SF72">
    <property type="entry name" value="OSMOSENSING HISTIDINE PROTEIN KINASE SLN1"/>
    <property type="match status" value="1"/>
</dbReference>
<keyword evidence="8" id="KW-1133">Transmembrane helix</keyword>
<evidence type="ECO:0000259" key="9">
    <source>
        <dbReference type="PROSITE" id="PS50109"/>
    </source>
</evidence>
<dbReference type="Gene3D" id="6.10.340.10">
    <property type="match status" value="1"/>
</dbReference>
<evidence type="ECO:0000259" key="10">
    <source>
        <dbReference type="PROSITE" id="PS50110"/>
    </source>
</evidence>
<evidence type="ECO:0000313" key="13">
    <source>
        <dbReference type="Proteomes" id="UP001161389"/>
    </source>
</evidence>
<organism evidence="12 13">
    <name type="scientific">Litoribrevibacter albus</name>
    <dbReference type="NCBI Taxonomy" id="1473156"/>
    <lineage>
        <taxon>Bacteria</taxon>
        <taxon>Pseudomonadati</taxon>
        <taxon>Pseudomonadota</taxon>
        <taxon>Gammaproteobacteria</taxon>
        <taxon>Oceanospirillales</taxon>
        <taxon>Oceanospirillaceae</taxon>
        <taxon>Litoribrevibacter</taxon>
    </lineage>
</organism>
<feature type="modified residue" description="4-aspartylphosphate" evidence="7">
    <location>
        <position position="578"/>
    </location>
</feature>
<dbReference type="RefSeq" id="WP_284381009.1">
    <property type="nucleotide sequence ID" value="NZ_BSNM01000013.1"/>
</dbReference>
<dbReference type="EMBL" id="BSNM01000013">
    <property type="protein sequence ID" value="GLQ31389.1"/>
    <property type="molecule type" value="Genomic_DNA"/>
</dbReference>
<dbReference type="SMART" id="SM00448">
    <property type="entry name" value="REC"/>
    <property type="match status" value="1"/>
</dbReference>
<dbReference type="InterPro" id="IPR003660">
    <property type="entry name" value="HAMP_dom"/>
</dbReference>
<dbReference type="SUPFAM" id="SSF55874">
    <property type="entry name" value="ATPase domain of HSP90 chaperone/DNA topoisomerase II/histidine kinase"/>
    <property type="match status" value="1"/>
</dbReference>
<dbReference type="Proteomes" id="UP001161389">
    <property type="component" value="Unassembled WGS sequence"/>
</dbReference>
<evidence type="ECO:0000313" key="12">
    <source>
        <dbReference type="EMBL" id="GLQ31389.1"/>
    </source>
</evidence>
<comment type="caution">
    <text evidence="12">The sequence shown here is derived from an EMBL/GenBank/DDBJ whole genome shotgun (WGS) entry which is preliminary data.</text>
</comment>
<evidence type="ECO:0000256" key="5">
    <source>
        <dbReference type="ARBA" id="ARBA00022679"/>
    </source>
</evidence>
<dbReference type="InterPro" id="IPR003661">
    <property type="entry name" value="HisK_dim/P_dom"/>
</dbReference>
<dbReference type="Gene3D" id="1.10.287.130">
    <property type="match status" value="1"/>
</dbReference>
<evidence type="ECO:0000256" key="1">
    <source>
        <dbReference type="ARBA" id="ARBA00000085"/>
    </source>
</evidence>
<dbReference type="InterPro" id="IPR001789">
    <property type="entry name" value="Sig_transdc_resp-reg_receiver"/>
</dbReference>
<evidence type="ECO:0000256" key="7">
    <source>
        <dbReference type="PROSITE-ProRule" id="PRU00169"/>
    </source>
</evidence>
<dbReference type="InterPro" id="IPR004358">
    <property type="entry name" value="Sig_transdc_His_kin-like_C"/>
</dbReference>
<dbReference type="InterPro" id="IPR011006">
    <property type="entry name" value="CheY-like_superfamily"/>
</dbReference>
<dbReference type="InterPro" id="IPR036890">
    <property type="entry name" value="HATPase_C_sf"/>
</dbReference>
<dbReference type="SUPFAM" id="SSF52172">
    <property type="entry name" value="CheY-like"/>
    <property type="match status" value="1"/>
</dbReference>
<feature type="transmembrane region" description="Helical" evidence="8">
    <location>
        <begin position="12"/>
        <end position="32"/>
    </location>
</feature>
<comment type="catalytic activity">
    <reaction evidence="1">
        <text>ATP + protein L-histidine = ADP + protein N-phospho-L-histidine.</text>
        <dbReference type="EC" id="2.7.13.3"/>
    </reaction>
</comment>
<gene>
    <name evidence="12" type="primary">sypF</name>
    <name evidence="12" type="ORF">GCM10007876_18680</name>
</gene>
<reference evidence="12" key="1">
    <citation type="journal article" date="2014" name="Int. J. Syst. Evol. Microbiol.">
        <title>Complete genome sequence of Corynebacterium casei LMG S-19264T (=DSM 44701T), isolated from a smear-ripened cheese.</title>
        <authorList>
            <consortium name="US DOE Joint Genome Institute (JGI-PGF)"/>
            <person name="Walter F."/>
            <person name="Albersmeier A."/>
            <person name="Kalinowski J."/>
            <person name="Ruckert C."/>
        </authorList>
    </citation>
    <scope>NUCLEOTIDE SEQUENCE</scope>
    <source>
        <strain evidence="12">NBRC 110071</strain>
    </source>
</reference>
<dbReference type="Gene3D" id="3.40.50.2300">
    <property type="match status" value="1"/>
</dbReference>
<dbReference type="EC" id="2.7.13.3" evidence="3"/>
<dbReference type="GO" id="GO:0005886">
    <property type="term" value="C:plasma membrane"/>
    <property type="evidence" value="ECO:0007669"/>
    <property type="project" value="TreeGrafter"/>
</dbReference>
<feature type="transmembrane region" description="Helical" evidence="8">
    <location>
        <begin position="172"/>
        <end position="190"/>
    </location>
</feature>
<dbReference type="CDD" id="cd00082">
    <property type="entry name" value="HisKA"/>
    <property type="match status" value="1"/>
</dbReference>
<feature type="domain" description="Histidine kinase" evidence="9">
    <location>
        <begin position="262"/>
        <end position="482"/>
    </location>
</feature>
<evidence type="ECO:0000256" key="3">
    <source>
        <dbReference type="ARBA" id="ARBA00012438"/>
    </source>
</evidence>
<protein>
    <recommendedName>
        <fullName evidence="3">histidine kinase</fullName>
        <ecNumber evidence="3">2.7.13.3</ecNumber>
    </recommendedName>
</protein>
<proteinExistence type="predicted"/>
<dbReference type="InterPro" id="IPR036097">
    <property type="entry name" value="HisK_dim/P_sf"/>
</dbReference>
<dbReference type="Pfam" id="PF02518">
    <property type="entry name" value="HATPase_c"/>
    <property type="match status" value="1"/>
</dbReference>
<evidence type="ECO:0000256" key="6">
    <source>
        <dbReference type="ARBA" id="ARBA00022777"/>
    </source>
</evidence>
<dbReference type="AlphaFoldDB" id="A0AA37SA75"/>
<dbReference type="PROSITE" id="PS50109">
    <property type="entry name" value="HIS_KIN"/>
    <property type="match status" value="1"/>
</dbReference>
<evidence type="ECO:0000256" key="8">
    <source>
        <dbReference type="SAM" id="Phobius"/>
    </source>
</evidence>
<evidence type="ECO:0000259" key="11">
    <source>
        <dbReference type="PROSITE" id="PS50885"/>
    </source>
</evidence>
<name>A0AA37SA75_9GAMM</name>
<dbReference type="SUPFAM" id="SSF47384">
    <property type="entry name" value="Homodimeric domain of signal transducing histidine kinase"/>
    <property type="match status" value="1"/>
</dbReference>
<dbReference type="CDD" id="cd00156">
    <property type="entry name" value="REC"/>
    <property type="match status" value="1"/>
</dbReference>
<dbReference type="PROSITE" id="PS50885">
    <property type="entry name" value="HAMP"/>
    <property type="match status" value="1"/>
</dbReference>
<dbReference type="Pfam" id="PF00072">
    <property type="entry name" value="Response_reg"/>
    <property type="match status" value="1"/>
</dbReference>
<dbReference type="GO" id="GO:0009927">
    <property type="term" value="F:histidine phosphotransfer kinase activity"/>
    <property type="evidence" value="ECO:0007669"/>
    <property type="project" value="TreeGrafter"/>
</dbReference>
<dbReference type="PANTHER" id="PTHR43047">
    <property type="entry name" value="TWO-COMPONENT HISTIDINE PROTEIN KINASE"/>
    <property type="match status" value="1"/>
</dbReference>
<keyword evidence="4 7" id="KW-0597">Phosphoprotein</keyword>
<dbReference type="InterPro" id="IPR003594">
    <property type="entry name" value="HATPase_dom"/>
</dbReference>
<dbReference type="PRINTS" id="PR00344">
    <property type="entry name" value="BCTRLSENSOR"/>
</dbReference>
<reference evidence="12" key="2">
    <citation type="submission" date="2023-01" db="EMBL/GenBank/DDBJ databases">
        <title>Draft genome sequence of Litoribrevibacter albus strain NBRC 110071.</title>
        <authorList>
            <person name="Sun Q."/>
            <person name="Mori K."/>
        </authorList>
    </citation>
    <scope>NUCLEOTIDE SEQUENCE</scope>
    <source>
        <strain evidence="12">NBRC 110071</strain>
    </source>
</reference>
<evidence type="ECO:0000256" key="2">
    <source>
        <dbReference type="ARBA" id="ARBA00004370"/>
    </source>
</evidence>
<feature type="domain" description="HAMP" evidence="11">
    <location>
        <begin position="191"/>
        <end position="244"/>
    </location>
</feature>
<comment type="subcellular location">
    <subcellularLocation>
        <location evidence="2">Membrane</location>
    </subcellularLocation>
</comment>
<dbReference type="GO" id="GO:0000155">
    <property type="term" value="F:phosphorelay sensor kinase activity"/>
    <property type="evidence" value="ECO:0007669"/>
    <property type="project" value="InterPro"/>
</dbReference>
<keyword evidence="13" id="KW-1185">Reference proteome</keyword>
<sequence>MSSKKRISYKTLLCASVVLISIVIYAPIIFTIHHQNEKLVDLELKNIKGITELHSTNILAYAIEAGNKEIIDATLDDLKDYSFIYSITVLDPNNNIIGFVKSDGYDGVEVSDLSSKELPIYSASSITKSVIENDILNEDSDPPDRKHVGTLLLSYNDIFGANAAISPILKSLLFSFLFGVITVVIFFVVLRSITRNFSNMVVSANRLAGGERGIRLSEDSTIREIAQFAESFNTISKELEKNWSDIEHQEQIYELKHNILQIAAHELRTPIGSIKTFLDIAIHHNSEKRHADVLSTLKKCFSDIDALDRHITSILCLSALENGSLTRNDDWVDVRKLFSDLDKQFSVKCKAKQAVSWNCFAVGDMRDQVYIDYDLVSIIVSNAIDNAVKYTNRGFVKVSYKVEDKALLVTVHDSGVGLTEKDIEVLTARPNQLQNHIKRKRDGWGIGMATMHKFADFLGGTIEIESKKDFGTKVSIRIPADCKSELIAIENETALESRTEVVSVGNGLGFSSSYVHNVVEDGLKVLVIDNDAQYLSQMEELLSPDFLRRKDVQVTFCSSSSDAIRHVEDFEFDLLLIDYHMPGMDGLQFLRFLRDNEHECEDATKIVITADANIPEAVRREMLSMADKVMSKGITSADIRNMIRAISLRSVS</sequence>
<keyword evidence="5" id="KW-0808">Transferase</keyword>
<accession>A0AA37SA75</accession>
<keyword evidence="8" id="KW-0812">Transmembrane</keyword>
<feature type="domain" description="Response regulatory" evidence="10">
    <location>
        <begin position="524"/>
        <end position="647"/>
    </location>
</feature>
<evidence type="ECO:0000256" key="4">
    <source>
        <dbReference type="ARBA" id="ARBA00022553"/>
    </source>
</evidence>
<keyword evidence="6 12" id="KW-0418">Kinase</keyword>